<dbReference type="InterPro" id="IPR001054">
    <property type="entry name" value="A/G_cyclase"/>
</dbReference>
<keyword evidence="1" id="KW-0812">Transmembrane</keyword>
<proteinExistence type="predicted"/>
<dbReference type="SMART" id="SM00044">
    <property type="entry name" value="CYCc"/>
    <property type="match status" value="1"/>
</dbReference>
<reference evidence="3 4" key="1">
    <citation type="submission" date="2024-09" db="EMBL/GenBank/DDBJ databases">
        <authorList>
            <person name="Sun Q."/>
            <person name="Mori K."/>
        </authorList>
    </citation>
    <scope>NUCLEOTIDE SEQUENCE [LARGE SCALE GENOMIC DNA]</scope>
    <source>
        <strain evidence="3 4">ATCC 51285</strain>
    </source>
</reference>
<dbReference type="Proteomes" id="UP001589628">
    <property type="component" value="Unassembled WGS sequence"/>
</dbReference>
<gene>
    <name evidence="3" type="ORF">ACFFLH_15765</name>
</gene>
<dbReference type="InterPro" id="IPR007890">
    <property type="entry name" value="CHASE2"/>
</dbReference>
<dbReference type="PANTHER" id="PTHR43081">
    <property type="entry name" value="ADENYLATE CYCLASE, TERMINAL-DIFFERENTIATION SPECIFIC-RELATED"/>
    <property type="match status" value="1"/>
</dbReference>
<evidence type="ECO:0000313" key="3">
    <source>
        <dbReference type="EMBL" id="MFB9887871.1"/>
    </source>
</evidence>
<keyword evidence="1" id="KW-0472">Membrane</keyword>
<dbReference type="RefSeq" id="WP_081414373.1">
    <property type="nucleotide sequence ID" value="NZ_JBHLZN010000006.1"/>
</dbReference>
<keyword evidence="4" id="KW-1185">Reference proteome</keyword>
<dbReference type="InterPro" id="IPR029787">
    <property type="entry name" value="Nucleotide_cyclase"/>
</dbReference>
<evidence type="ECO:0000256" key="1">
    <source>
        <dbReference type="SAM" id="Phobius"/>
    </source>
</evidence>
<protein>
    <submittedName>
        <fullName evidence="3">CHASE2 domain-containing protein</fullName>
    </submittedName>
</protein>
<comment type="caution">
    <text evidence="3">The sequence shown here is derived from an EMBL/GenBank/DDBJ whole genome shotgun (WGS) entry which is preliminary data.</text>
</comment>
<evidence type="ECO:0000259" key="2">
    <source>
        <dbReference type="PROSITE" id="PS50125"/>
    </source>
</evidence>
<organism evidence="3 4">
    <name type="scientific">Balneatrix alpica</name>
    <dbReference type="NCBI Taxonomy" id="75684"/>
    <lineage>
        <taxon>Bacteria</taxon>
        <taxon>Pseudomonadati</taxon>
        <taxon>Pseudomonadota</taxon>
        <taxon>Gammaproteobacteria</taxon>
        <taxon>Oceanospirillales</taxon>
        <taxon>Balneatrichaceae</taxon>
        <taxon>Balneatrix</taxon>
    </lineage>
</organism>
<dbReference type="Pfam" id="PF00211">
    <property type="entry name" value="Guanylate_cyc"/>
    <property type="match status" value="1"/>
</dbReference>
<dbReference type="EMBL" id="JBHLZN010000006">
    <property type="protein sequence ID" value="MFB9887871.1"/>
    <property type="molecule type" value="Genomic_DNA"/>
</dbReference>
<sequence>MVLLTGSSNTTIRFLHRLAIACFIAIAILAPQTTQWSKLDLAIYDFIYSNSKRIISTDTAIIGIDDNSLEKLGPWPWPREVIADTVDTLFDYYKASGVALDILMPDEQPNDAIVAASFNKAIMAQALEIKNPSISKQIGYLSISEESKKCQNNSIYGWIGLSKKLLNPIVNVGHITPAYNIDGKVREYLYFIDDCQYFFPSLALASARQSSHTITIPTSGINFLNFNKSIPIYSLADIVEKKIPPTAISQRFFFIGSLSSGLYDWVPTPTHDRFPGVMLHAIAYQNLISNDYIIGTHLNKAERLAIVITILLIYLLLNINIAILLSLALTTAFMLYIYKSSVFFEVSWLVLSVLFFTATALIKKIAEHVLARRKLESLFSEYIPKQIIPQLINDSHSLTPKLKNVSILFVDIKDYTTLVESSEPSKVVELLNYLWQQCSEIVINHDGVVDKYLGDGFLAFWNAPLELEEHQIQAVNAAIKINELIKSNQFSAHIARLAFQHPIDVGIGIAKGQVMVGVIGSQHRMSYTVIGDAVNIAARLQEISKKESDIICNFTIYSQKYAFQSMGLQYLKGKKHKIEVYRVIKK</sequence>
<feature type="transmembrane region" description="Helical" evidence="1">
    <location>
        <begin position="343"/>
        <end position="362"/>
    </location>
</feature>
<name>A0ABV5ZF13_9GAMM</name>
<evidence type="ECO:0000313" key="4">
    <source>
        <dbReference type="Proteomes" id="UP001589628"/>
    </source>
</evidence>
<feature type="domain" description="Guanylate cyclase" evidence="2">
    <location>
        <begin position="406"/>
        <end position="541"/>
    </location>
</feature>
<accession>A0ABV5ZF13</accession>
<dbReference type="SUPFAM" id="SSF55073">
    <property type="entry name" value="Nucleotide cyclase"/>
    <property type="match status" value="1"/>
</dbReference>
<dbReference type="CDD" id="cd07302">
    <property type="entry name" value="CHD"/>
    <property type="match status" value="1"/>
</dbReference>
<dbReference type="Pfam" id="PF05226">
    <property type="entry name" value="CHASE2"/>
    <property type="match status" value="1"/>
</dbReference>
<feature type="transmembrane region" description="Helical" evidence="1">
    <location>
        <begin position="304"/>
        <end position="337"/>
    </location>
</feature>
<dbReference type="SMART" id="SM01080">
    <property type="entry name" value="CHASE2"/>
    <property type="match status" value="1"/>
</dbReference>
<dbReference type="PROSITE" id="PS50125">
    <property type="entry name" value="GUANYLATE_CYCLASE_2"/>
    <property type="match status" value="1"/>
</dbReference>
<keyword evidence="1" id="KW-1133">Transmembrane helix</keyword>
<feature type="transmembrane region" description="Helical" evidence="1">
    <location>
        <begin position="12"/>
        <end position="30"/>
    </location>
</feature>
<dbReference type="InterPro" id="IPR050697">
    <property type="entry name" value="Adenylyl/Guanylyl_Cyclase_3/4"/>
</dbReference>
<dbReference type="PANTHER" id="PTHR43081:SF1">
    <property type="entry name" value="ADENYLATE CYCLASE, TERMINAL-DIFFERENTIATION SPECIFIC"/>
    <property type="match status" value="1"/>
</dbReference>
<dbReference type="Gene3D" id="3.30.70.1230">
    <property type="entry name" value="Nucleotide cyclase"/>
    <property type="match status" value="1"/>
</dbReference>